<evidence type="ECO:0000256" key="1">
    <source>
        <dbReference type="SAM" id="MobiDB-lite"/>
    </source>
</evidence>
<organism evidence="2 3">
    <name type="scientific">Raphidocelis subcapitata</name>
    <dbReference type="NCBI Taxonomy" id="307507"/>
    <lineage>
        <taxon>Eukaryota</taxon>
        <taxon>Viridiplantae</taxon>
        <taxon>Chlorophyta</taxon>
        <taxon>core chlorophytes</taxon>
        <taxon>Chlorophyceae</taxon>
        <taxon>CS clade</taxon>
        <taxon>Sphaeropleales</taxon>
        <taxon>Selenastraceae</taxon>
        <taxon>Raphidocelis</taxon>
    </lineage>
</organism>
<evidence type="ECO:0000313" key="3">
    <source>
        <dbReference type="Proteomes" id="UP000247498"/>
    </source>
</evidence>
<reference evidence="2 3" key="1">
    <citation type="journal article" date="2018" name="Sci. Rep.">
        <title>Raphidocelis subcapitata (=Pseudokirchneriella subcapitata) provides an insight into genome evolution and environmental adaptations in the Sphaeropleales.</title>
        <authorList>
            <person name="Suzuki S."/>
            <person name="Yamaguchi H."/>
            <person name="Nakajima N."/>
            <person name="Kawachi M."/>
        </authorList>
    </citation>
    <scope>NUCLEOTIDE SEQUENCE [LARGE SCALE GENOMIC DNA]</scope>
    <source>
        <strain evidence="2 3">NIES-35</strain>
    </source>
</reference>
<sequence>MPHHAGAARAHAAGRGAFAPRGAPAARAPSRGGRRPAGAAAAAAGHLNGLTALEAEVLGMRLLTAWNARGWRAASSDAAARGGDCTAAALELLAARRAAADAAAAAAPAAAAGSPLHLLVLWAAAPEALAPALASPAVGRLTAVEPARDAAAALAAALALPPPRGVAHDGWERRAGRGGGAALYRGNPYALTPPVLSLAGDVDAIWDRRALLHPCLWGLLITPPALRPFYLRTLSELLPARGGLLAAAACLAGDDGGGGGDGGNTGGDTDSSGDGGGGGGGEAVLEAGAAAELSAVEADARAAGGLRLVARGALPAGPGGAAGSLQLGAGDALLLFERQ</sequence>
<comment type="caution">
    <text evidence="2">The sequence shown here is derived from an EMBL/GenBank/DDBJ whole genome shotgun (WGS) entry which is preliminary data.</text>
</comment>
<protein>
    <submittedName>
        <fullName evidence="2">Uncharacterized protein</fullName>
    </submittedName>
</protein>
<name>A0A2V0PCC2_9CHLO</name>
<keyword evidence="3" id="KW-1185">Reference proteome</keyword>
<dbReference type="EMBL" id="BDRX01000101">
    <property type="protein sequence ID" value="GBF97501.1"/>
    <property type="molecule type" value="Genomic_DNA"/>
</dbReference>
<dbReference type="OrthoDB" id="537310at2759"/>
<feature type="region of interest" description="Disordered" evidence="1">
    <location>
        <begin position="1"/>
        <end position="39"/>
    </location>
</feature>
<gene>
    <name evidence="2" type="ORF">Rsub_10424</name>
</gene>
<evidence type="ECO:0000313" key="2">
    <source>
        <dbReference type="EMBL" id="GBF97501.1"/>
    </source>
</evidence>
<dbReference type="Proteomes" id="UP000247498">
    <property type="component" value="Unassembled WGS sequence"/>
</dbReference>
<dbReference type="InParanoid" id="A0A2V0PCC2"/>
<accession>A0A2V0PCC2</accession>
<feature type="region of interest" description="Disordered" evidence="1">
    <location>
        <begin position="261"/>
        <end position="281"/>
    </location>
</feature>
<dbReference type="AlphaFoldDB" id="A0A2V0PCC2"/>
<proteinExistence type="predicted"/>